<organism evidence="3 4">
    <name type="scientific">Stomoxys calcitrans</name>
    <name type="common">Stable fly</name>
    <name type="synonym">Conops calcitrans</name>
    <dbReference type="NCBI Taxonomy" id="35570"/>
    <lineage>
        <taxon>Eukaryota</taxon>
        <taxon>Metazoa</taxon>
        <taxon>Ecdysozoa</taxon>
        <taxon>Arthropoda</taxon>
        <taxon>Hexapoda</taxon>
        <taxon>Insecta</taxon>
        <taxon>Pterygota</taxon>
        <taxon>Neoptera</taxon>
        <taxon>Endopterygota</taxon>
        <taxon>Diptera</taxon>
        <taxon>Brachycera</taxon>
        <taxon>Muscomorpha</taxon>
        <taxon>Muscoidea</taxon>
        <taxon>Muscidae</taxon>
        <taxon>Stomoxys</taxon>
    </lineage>
</organism>
<dbReference type="AlphaFoldDB" id="A0A1I8P4F4"/>
<name>A0A1I8P4F4_STOCA</name>
<keyword evidence="2" id="KW-0732">Signal</keyword>
<accession>A0A1I8P4F4</accession>
<protein>
    <submittedName>
        <fullName evidence="3">Uncharacterized protein</fullName>
    </submittedName>
</protein>
<feature type="chain" id="PRO_5009326003" evidence="2">
    <location>
        <begin position="23"/>
        <end position="155"/>
    </location>
</feature>
<dbReference type="VEuPathDB" id="VectorBase:SCAU004732"/>
<evidence type="ECO:0000256" key="1">
    <source>
        <dbReference type="SAM" id="MobiDB-lite"/>
    </source>
</evidence>
<gene>
    <name evidence="3" type="primary">106082647</name>
</gene>
<reference evidence="3" key="1">
    <citation type="submission" date="2020-05" db="UniProtKB">
        <authorList>
            <consortium name="EnsemblMetazoa"/>
        </authorList>
    </citation>
    <scope>IDENTIFICATION</scope>
    <source>
        <strain evidence="3">USDA</strain>
    </source>
</reference>
<feature type="signal peptide" evidence="2">
    <location>
        <begin position="1"/>
        <end position="22"/>
    </location>
</feature>
<evidence type="ECO:0000256" key="2">
    <source>
        <dbReference type="SAM" id="SignalP"/>
    </source>
</evidence>
<dbReference type="EnsemblMetazoa" id="SCAU004732-RA">
    <property type="protein sequence ID" value="SCAU004732-PA"/>
    <property type="gene ID" value="SCAU004732"/>
</dbReference>
<dbReference type="KEGG" id="scac:106082647"/>
<proteinExistence type="predicted"/>
<evidence type="ECO:0000313" key="3">
    <source>
        <dbReference type="EnsemblMetazoa" id="SCAU004732-PA"/>
    </source>
</evidence>
<dbReference type="Proteomes" id="UP000095300">
    <property type="component" value="Unassembled WGS sequence"/>
</dbReference>
<feature type="region of interest" description="Disordered" evidence="1">
    <location>
        <begin position="123"/>
        <end position="155"/>
    </location>
</feature>
<evidence type="ECO:0000313" key="4">
    <source>
        <dbReference type="Proteomes" id="UP000095300"/>
    </source>
</evidence>
<sequence>MQVQQLIFIATILVVIPSPIWANIKDFIIENESDLQRLGLADADQQYEDAFDSDWMPDSCGVGGGGHPFSEYMGNNDEEMVYDLSQLDPRLLREILQQMKYDPRFEHLWEHLTEENILSGRLMSHAGEDDEDKEREDFYVDMDESYQGGDNYEIE</sequence>
<dbReference type="OrthoDB" id="8051491at2759"/>
<keyword evidence="4" id="KW-1185">Reference proteome</keyword>
<feature type="compositionally biased region" description="Acidic residues" evidence="1">
    <location>
        <begin position="128"/>
        <end position="144"/>
    </location>
</feature>